<sequence length="72" mass="7862">PSLILWRGDFCTPANSQEGHFNGSIQLQSQAYVYSDTIAIAAMSSSKVHSTPPVLEYWGNSTPAMIRGCRIC</sequence>
<keyword evidence="2" id="KW-1185">Reference proteome</keyword>
<accession>A0A8T0EYV7</accession>
<evidence type="ECO:0000313" key="1">
    <source>
        <dbReference type="EMBL" id="KAF8784034.1"/>
    </source>
</evidence>
<dbReference type="AlphaFoldDB" id="A0A8T0EYV7"/>
<protein>
    <submittedName>
        <fullName evidence="1">Uncharacterized protein</fullName>
    </submittedName>
</protein>
<name>A0A8T0EYV7_ARGBR</name>
<evidence type="ECO:0000313" key="2">
    <source>
        <dbReference type="Proteomes" id="UP000807504"/>
    </source>
</evidence>
<organism evidence="1 2">
    <name type="scientific">Argiope bruennichi</name>
    <name type="common">Wasp spider</name>
    <name type="synonym">Aranea bruennichi</name>
    <dbReference type="NCBI Taxonomy" id="94029"/>
    <lineage>
        <taxon>Eukaryota</taxon>
        <taxon>Metazoa</taxon>
        <taxon>Ecdysozoa</taxon>
        <taxon>Arthropoda</taxon>
        <taxon>Chelicerata</taxon>
        <taxon>Arachnida</taxon>
        <taxon>Araneae</taxon>
        <taxon>Araneomorphae</taxon>
        <taxon>Entelegynae</taxon>
        <taxon>Araneoidea</taxon>
        <taxon>Araneidae</taxon>
        <taxon>Argiope</taxon>
    </lineage>
</organism>
<dbReference type="EMBL" id="JABXBU010001713">
    <property type="protein sequence ID" value="KAF8784034.1"/>
    <property type="molecule type" value="Genomic_DNA"/>
</dbReference>
<reference evidence="1" key="1">
    <citation type="journal article" date="2020" name="bioRxiv">
        <title>Chromosome-level reference genome of the European wasp spider Argiope bruennichi: a resource for studies on range expansion and evolutionary adaptation.</title>
        <authorList>
            <person name="Sheffer M.M."/>
            <person name="Hoppe A."/>
            <person name="Krehenwinkel H."/>
            <person name="Uhl G."/>
            <person name="Kuss A.W."/>
            <person name="Jensen L."/>
            <person name="Jensen C."/>
            <person name="Gillespie R.G."/>
            <person name="Hoff K.J."/>
            <person name="Prost S."/>
        </authorList>
    </citation>
    <scope>NUCLEOTIDE SEQUENCE</scope>
</reference>
<gene>
    <name evidence="1" type="ORF">HNY73_011736</name>
</gene>
<dbReference type="Proteomes" id="UP000807504">
    <property type="component" value="Unassembled WGS sequence"/>
</dbReference>
<proteinExistence type="predicted"/>
<reference evidence="1" key="2">
    <citation type="submission" date="2020-06" db="EMBL/GenBank/DDBJ databases">
        <authorList>
            <person name="Sheffer M."/>
        </authorList>
    </citation>
    <scope>NUCLEOTIDE SEQUENCE</scope>
</reference>
<comment type="caution">
    <text evidence="1">The sequence shown here is derived from an EMBL/GenBank/DDBJ whole genome shotgun (WGS) entry which is preliminary data.</text>
</comment>
<feature type="non-terminal residue" evidence="1">
    <location>
        <position position="1"/>
    </location>
</feature>